<feature type="region of interest" description="Disordered" evidence="1">
    <location>
        <begin position="29"/>
        <end position="230"/>
    </location>
</feature>
<feature type="compositionally biased region" description="Basic residues" evidence="1">
    <location>
        <begin position="36"/>
        <end position="48"/>
    </location>
</feature>
<accession>A0ABR4PFF1</accession>
<evidence type="ECO:0008006" key="4">
    <source>
        <dbReference type="Google" id="ProtNLM"/>
    </source>
</evidence>
<feature type="compositionally biased region" description="Polar residues" evidence="1">
    <location>
        <begin position="178"/>
        <end position="193"/>
    </location>
</feature>
<comment type="caution">
    <text evidence="2">The sequence shown here is derived from an EMBL/GenBank/DDBJ whole genome shotgun (WGS) entry which is preliminary data.</text>
</comment>
<gene>
    <name evidence="2" type="ORF">PVAG01_06215</name>
</gene>
<feature type="region of interest" description="Disordered" evidence="1">
    <location>
        <begin position="298"/>
        <end position="366"/>
    </location>
</feature>
<protein>
    <recommendedName>
        <fullName evidence="4">Glycine zipper 2TM domain-containing protein</fullName>
    </recommendedName>
</protein>
<organism evidence="2 3">
    <name type="scientific">Phlyctema vagabunda</name>
    <dbReference type="NCBI Taxonomy" id="108571"/>
    <lineage>
        <taxon>Eukaryota</taxon>
        <taxon>Fungi</taxon>
        <taxon>Dikarya</taxon>
        <taxon>Ascomycota</taxon>
        <taxon>Pezizomycotina</taxon>
        <taxon>Leotiomycetes</taxon>
        <taxon>Helotiales</taxon>
        <taxon>Dermateaceae</taxon>
        <taxon>Phlyctema</taxon>
    </lineage>
</organism>
<evidence type="ECO:0000256" key="1">
    <source>
        <dbReference type="SAM" id="MobiDB-lite"/>
    </source>
</evidence>
<feature type="compositionally biased region" description="Basic and acidic residues" evidence="1">
    <location>
        <begin position="323"/>
        <end position="366"/>
    </location>
</feature>
<sequence>MDDFLELGIEGVDKLVDKKFHHVPDVALHSGTYHPRNVKKLTPRKLRRERGEERRRGGPGSTSSSEDSYTTDIGGNQHRASAGDVYNDRRTYTDARDRSARSQQAGPYSQDLPRIRPQYQPALENPYQERRYQSPPSMDGHYYPPAAGSRGRRDRGRDHDDDYYSDAAPRARPKAVTRRSNSLSHATPRSNLALTEKRLKQHQKRLSMEGDDRDGRRSNSGNGNDMSKRFTKTEAGLGAGVIGALVGGWATQKAQVVVGADKLDSSKRRNGSNALVTALGAAAAGLAANVLVDRWEDNKKKNKESDQKWDERFGKAGAGGGGEDDRSSGRGREHRRDRDSRSRRDSGHYLDERHGRGYESWDDRYD</sequence>
<reference evidence="2 3" key="1">
    <citation type="submission" date="2024-06" db="EMBL/GenBank/DDBJ databases">
        <title>Complete genome of Phlyctema vagabunda strain 19-DSS-EL-015.</title>
        <authorList>
            <person name="Fiorenzani C."/>
        </authorList>
    </citation>
    <scope>NUCLEOTIDE SEQUENCE [LARGE SCALE GENOMIC DNA]</scope>
    <source>
        <strain evidence="2 3">19-DSS-EL-015</strain>
    </source>
</reference>
<feature type="compositionally biased region" description="Basic and acidic residues" evidence="1">
    <location>
        <begin position="86"/>
        <end position="100"/>
    </location>
</feature>
<dbReference type="Proteomes" id="UP001629113">
    <property type="component" value="Unassembled WGS sequence"/>
</dbReference>
<feature type="compositionally biased region" description="Basic and acidic residues" evidence="1">
    <location>
        <begin position="206"/>
        <end position="217"/>
    </location>
</feature>
<name>A0ABR4PFF1_9HELO</name>
<keyword evidence="3" id="KW-1185">Reference proteome</keyword>
<feature type="compositionally biased region" description="Low complexity" evidence="1">
    <location>
        <begin position="61"/>
        <end position="71"/>
    </location>
</feature>
<evidence type="ECO:0000313" key="2">
    <source>
        <dbReference type="EMBL" id="KAL3422059.1"/>
    </source>
</evidence>
<dbReference type="EMBL" id="JBFCZG010000005">
    <property type="protein sequence ID" value="KAL3422059.1"/>
    <property type="molecule type" value="Genomic_DNA"/>
</dbReference>
<proteinExistence type="predicted"/>
<evidence type="ECO:0000313" key="3">
    <source>
        <dbReference type="Proteomes" id="UP001629113"/>
    </source>
</evidence>
<feature type="compositionally biased region" description="Basic and acidic residues" evidence="1">
    <location>
        <begin position="298"/>
        <end position="314"/>
    </location>
</feature>